<evidence type="ECO:0000313" key="3">
    <source>
        <dbReference type="Proteomes" id="UP000053989"/>
    </source>
</evidence>
<dbReference type="EMBL" id="KN822019">
    <property type="protein sequence ID" value="KIM66037.1"/>
    <property type="molecule type" value="Genomic_DNA"/>
</dbReference>
<reference evidence="2 3" key="1">
    <citation type="submission" date="2014-04" db="EMBL/GenBank/DDBJ databases">
        <authorList>
            <consortium name="DOE Joint Genome Institute"/>
            <person name="Kuo A."/>
            <person name="Kohler A."/>
            <person name="Nagy L.G."/>
            <person name="Floudas D."/>
            <person name="Copeland A."/>
            <person name="Barry K.W."/>
            <person name="Cichocki N."/>
            <person name="Veneault-Fourrey C."/>
            <person name="LaButti K."/>
            <person name="Lindquist E.A."/>
            <person name="Lipzen A."/>
            <person name="Lundell T."/>
            <person name="Morin E."/>
            <person name="Murat C."/>
            <person name="Sun H."/>
            <person name="Tunlid A."/>
            <person name="Henrissat B."/>
            <person name="Grigoriev I.V."/>
            <person name="Hibbett D.S."/>
            <person name="Martin F."/>
            <person name="Nordberg H.P."/>
            <person name="Cantor M.N."/>
            <person name="Hua S.X."/>
        </authorList>
    </citation>
    <scope>NUCLEOTIDE SEQUENCE [LARGE SCALE GENOMIC DNA]</scope>
    <source>
        <strain evidence="2 3">Foug A</strain>
    </source>
</reference>
<evidence type="ECO:0000256" key="1">
    <source>
        <dbReference type="SAM" id="MobiDB-lite"/>
    </source>
</evidence>
<evidence type="ECO:0000313" key="2">
    <source>
        <dbReference type="EMBL" id="KIM66037.1"/>
    </source>
</evidence>
<name>A0A0C3AM47_9AGAM</name>
<feature type="region of interest" description="Disordered" evidence="1">
    <location>
        <begin position="62"/>
        <end position="83"/>
    </location>
</feature>
<accession>A0A0C3AM47</accession>
<proteinExistence type="predicted"/>
<dbReference type="InParanoid" id="A0A0C3AM47"/>
<reference evidence="3" key="2">
    <citation type="submission" date="2015-01" db="EMBL/GenBank/DDBJ databases">
        <title>Evolutionary Origins and Diversification of the Mycorrhizal Mutualists.</title>
        <authorList>
            <consortium name="DOE Joint Genome Institute"/>
            <consortium name="Mycorrhizal Genomics Consortium"/>
            <person name="Kohler A."/>
            <person name="Kuo A."/>
            <person name="Nagy L.G."/>
            <person name="Floudas D."/>
            <person name="Copeland A."/>
            <person name="Barry K.W."/>
            <person name="Cichocki N."/>
            <person name="Veneault-Fourrey C."/>
            <person name="LaButti K."/>
            <person name="Lindquist E.A."/>
            <person name="Lipzen A."/>
            <person name="Lundell T."/>
            <person name="Morin E."/>
            <person name="Murat C."/>
            <person name="Riley R."/>
            <person name="Ohm R."/>
            <person name="Sun H."/>
            <person name="Tunlid A."/>
            <person name="Henrissat B."/>
            <person name="Grigoriev I.V."/>
            <person name="Hibbett D.S."/>
            <person name="Martin F."/>
        </authorList>
    </citation>
    <scope>NUCLEOTIDE SEQUENCE [LARGE SCALE GENOMIC DNA]</scope>
    <source>
        <strain evidence="3">Foug A</strain>
    </source>
</reference>
<dbReference type="HOGENOM" id="CLU_2543922_0_0_1"/>
<sequence length="83" mass="9094">MNNIYRRAPGGRGVAMHCITSLSEVAALDVATPSVCTMIRVTWSDGNYYILSALMGLKSRLQTERAENDSQANRREHASPGIL</sequence>
<organism evidence="2 3">
    <name type="scientific">Scleroderma citrinum Foug A</name>
    <dbReference type="NCBI Taxonomy" id="1036808"/>
    <lineage>
        <taxon>Eukaryota</taxon>
        <taxon>Fungi</taxon>
        <taxon>Dikarya</taxon>
        <taxon>Basidiomycota</taxon>
        <taxon>Agaricomycotina</taxon>
        <taxon>Agaricomycetes</taxon>
        <taxon>Agaricomycetidae</taxon>
        <taxon>Boletales</taxon>
        <taxon>Sclerodermatineae</taxon>
        <taxon>Sclerodermataceae</taxon>
        <taxon>Scleroderma</taxon>
    </lineage>
</organism>
<dbReference type="Proteomes" id="UP000053989">
    <property type="component" value="Unassembled WGS sequence"/>
</dbReference>
<dbReference type="AlphaFoldDB" id="A0A0C3AM47"/>
<gene>
    <name evidence="2" type="ORF">SCLCIDRAFT_1211688</name>
</gene>
<protein>
    <submittedName>
        <fullName evidence="2">Uncharacterized protein</fullName>
    </submittedName>
</protein>
<keyword evidence="3" id="KW-1185">Reference proteome</keyword>